<accession>A0A7G9WHA2</accession>
<dbReference type="SUPFAM" id="SSF55136">
    <property type="entry name" value="Probable bacterial effector-binding domain"/>
    <property type="match status" value="1"/>
</dbReference>
<gene>
    <name evidence="5" type="ORF">H6X83_14310</name>
</gene>
<dbReference type="RefSeq" id="WP_212507129.1">
    <property type="nucleotide sequence ID" value="NZ_CP060696.1"/>
</dbReference>
<dbReference type="Pfam" id="PF12833">
    <property type="entry name" value="HTH_18"/>
    <property type="match status" value="1"/>
</dbReference>
<evidence type="ECO:0000313" key="5">
    <source>
        <dbReference type="EMBL" id="QNO18064.1"/>
    </source>
</evidence>
<dbReference type="GO" id="GO:0003700">
    <property type="term" value="F:DNA-binding transcription factor activity"/>
    <property type="evidence" value="ECO:0007669"/>
    <property type="project" value="InterPro"/>
</dbReference>
<proteinExistence type="predicted"/>
<dbReference type="InterPro" id="IPR029441">
    <property type="entry name" value="Cass2"/>
</dbReference>
<dbReference type="PANTHER" id="PTHR47504:SF5">
    <property type="entry name" value="RIGHT ORIGIN-BINDING PROTEIN"/>
    <property type="match status" value="1"/>
</dbReference>
<dbReference type="GO" id="GO:0043565">
    <property type="term" value="F:sequence-specific DNA binding"/>
    <property type="evidence" value="ECO:0007669"/>
    <property type="project" value="InterPro"/>
</dbReference>
<evidence type="ECO:0000256" key="1">
    <source>
        <dbReference type="ARBA" id="ARBA00023015"/>
    </source>
</evidence>
<feature type="domain" description="HTH araC/xylS-type" evidence="4">
    <location>
        <begin position="8"/>
        <end position="106"/>
    </location>
</feature>
<keyword evidence="1" id="KW-0805">Transcription regulation</keyword>
<dbReference type="PROSITE" id="PS01124">
    <property type="entry name" value="HTH_ARAC_FAMILY_2"/>
    <property type="match status" value="1"/>
</dbReference>
<dbReference type="Gene3D" id="3.20.80.10">
    <property type="entry name" value="Regulatory factor, effector binding domain"/>
    <property type="match status" value="1"/>
</dbReference>
<name>A0A7G9WHA2_9FIRM</name>
<dbReference type="KEGG" id="caml:H6X83_14310"/>
<dbReference type="SMART" id="SM00342">
    <property type="entry name" value="HTH_ARAC"/>
    <property type="match status" value="1"/>
</dbReference>
<dbReference type="SUPFAM" id="SSF46689">
    <property type="entry name" value="Homeodomain-like"/>
    <property type="match status" value="2"/>
</dbReference>
<keyword evidence="2" id="KW-0238">DNA-binding</keyword>
<dbReference type="InterPro" id="IPR009057">
    <property type="entry name" value="Homeodomain-like_sf"/>
</dbReference>
<protein>
    <submittedName>
        <fullName evidence="5">AraC family transcriptional regulator</fullName>
    </submittedName>
</protein>
<evidence type="ECO:0000256" key="2">
    <source>
        <dbReference type="ARBA" id="ARBA00023125"/>
    </source>
</evidence>
<dbReference type="InterPro" id="IPR018060">
    <property type="entry name" value="HTH_AraC"/>
</dbReference>
<dbReference type="InterPro" id="IPR011256">
    <property type="entry name" value="Reg_factor_effector_dom_sf"/>
</dbReference>
<evidence type="ECO:0000313" key="6">
    <source>
        <dbReference type="Proteomes" id="UP000516046"/>
    </source>
</evidence>
<dbReference type="InterPro" id="IPR010499">
    <property type="entry name" value="AraC_E-bd"/>
</dbReference>
<evidence type="ECO:0000256" key="3">
    <source>
        <dbReference type="ARBA" id="ARBA00023163"/>
    </source>
</evidence>
<dbReference type="PANTHER" id="PTHR47504">
    <property type="entry name" value="RIGHT ORIGIN-BINDING PROTEIN"/>
    <property type="match status" value="1"/>
</dbReference>
<keyword evidence="3" id="KW-0804">Transcription</keyword>
<dbReference type="AlphaFoldDB" id="A0A7G9WHA2"/>
<dbReference type="Pfam" id="PF14526">
    <property type="entry name" value="Cass2"/>
    <property type="match status" value="1"/>
</dbReference>
<dbReference type="SMART" id="SM00871">
    <property type="entry name" value="AraC_E_bind"/>
    <property type="match status" value="1"/>
</dbReference>
<dbReference type="Gene3D" id="1.10.10.60">
    <property type="entry name" value="Homeodomain-like"/>
    <property type="match status" value="2"/>
</dbReference>
<dbReference type="InterPro" id="IPR050959">
    <property type="entry name" value="MarA-like"/>
</dbReference>
<evidence type="ECO:0000259" key="4">
    <source>
        <dbReference type="PROSITE" id="PS01124"/>
    </source>
</evidence>
<dbReference type="EMBL" id="CP060696">
    <property type="protein sequence ID" value="QNO18064.1"/>
    <property type="molecule type" value="Genomic_DNA"/>
</dbReference>
<keyword evidence="6" id="KW-1185">Reference proteome</keyword>
<organism evidence="5 6">
    <name type="scientific">Caproicibacterium amylolyticum</name>
    <dbReference type="NCBI Taxonomy" id="2766537"/>
    <lineage>
        <taxon>Bacteria</taxon>
        <taxon>Bacillati</taxon>
        <taxon>Bacillota</taxon>
        <taxon>Clostridia</taxon>
        <taxon>Eubacteriales</taxon>
        <taxon>Oscillospiraceae</taxon>
        <taxon>Caproicibacterium</taxon>
    </lineage>
</organism>
<dbReference type="Proteomes" id="UP000516046">
    <property type="component" value="Chromosome"/>
</dbReference>
<reference evidence="5 6" key="1">
    <citation type="submission" date="2020-08" db="EMBL/GenBank/DDBJ databases">
        <authorList>
            <person name="Ren C."/>
            <person name="Gu Y."/>
            <person name="Xu Y."/>
        </authorList>
    </citation>
    <scope>NUCLEOTIDE SEQUENCE [LARGE SCALE GENOMIC DNA]</scope>
    <source>
        <strain evidence="5 6">LBM18003</strain>
    </source>
</reference>
<sequence length="291" mass="33556">MDCITSIQKALDYLEEHLLEPVGYEDVAKQVFMSGYHFHRAFSMLTGTTVNEYLRSRRLSMAGQEIARSDSKVIDLAYRYGYDSPESFTKAFTRFHGVSPMTAKKSGVQLKLYNRLIIKVSVEGGSIMDYKIVEKAPFQTLCKVERFRNEITAEKGNREIPEFWNRTMASDAPKVFEKYGEDADVYGMCTPSSQESGCFQYGIGVRYSGTKVPDGYKLWQVKPILWAVFLCYGENETCIRDIWDRFYKEWLPGSGYNMVDDTDFELYPFALHPHEANSSLYCEVWIPICKK</sequence>